<protein>
    <submittedName>
        <fullName evidence="2">Uncharacterized protein</fullName>
    </submittedName>
</protein>
<feature type="compositionally biased region" description="Polar residues" evidence="1">
    <location>
        <begin position="22"/>
        <end position="45"/>
    </location>
</feature>
<reference evidence="2" key="1">
    <citation type="submission" date="2017-07" db="EMBL/GenBank/DDBJ databases">
        <title>Taro Niue Genome Assembly and Annotation.</title>
        <authorList>
            <person name="Atibalentja N."/>
            <person name="Keating K."/>
            <person name="Fields C.J."/>
        </authorList>
    </citation>
    <scope>NUCLEOTIDE SEQUENCE</scope>
    <source>
        <strain evidence="2">Niue_2</strain>
        <tissue evidence="2">Leaf</tissue>
    </source>
</reference>
<feature type="compositionally biased region" description="Basic and acidic residues" evidence="1">
    <location>
        <begin position="46"/>
        <end position="60"/>
    </location>
</feature>
<feature type="compositionally biased region" description="Polar residues" evidence="1">
    <location>
        <begin position="68"/>
        <end position="77"/>
    </location>
</feature>
<dbReference type="AlphaFoldDB" id="A0A843UX10"/>
<dbReference type="Proteomes" id="UP000652761">
    <property type="component" value="Unassembled WGS sequence"/>
</dbReference>
<evidence type="ECO:0000313" key="3">
    <source>
        <dbReference type="Proteomes" id="UP000652761"/>
    </source>
</evidence>
<dbReference type="EMBL" id="NMUH01000878">
    <property type="protein sequence ID" value="MQL86164.1"/>
    <property type="molecule type" value="Genomic_DNA"/>
</dbReference>
<name>A0A843UX10_COLES</name>
<accession>A0A843UX10</accession>
<organism evidence="2 3">
    <name type="scientific">Colocasia esculenta</name>
    <name type="common">Wild taro</name>
    <name type="synonym">Arum esculentum</name>
    <dbReference type="NCBI Taxonomy" id="4460"/>
    <lineage>
        <taxon>Eukaryota</taxon>
        <taxon>Viridiplantae</taxon>
        <taxon>Streptophyta</taxon>
        <taxon>Embryophyta</taxon>
        <taxon>Tracheophyta</taxon>
        <taxon>Spermatophyta</taxon>
        <taxon>Magnoliopsida</taxon>
        <taxon>Liliopsida</taxon>
        <taxon>Araceae</taxon>
        <taxon>Aroideae</taxon>
        <taxon>Colocasieae</taxon>
        <taxon>Colocasia</taxon>
    </lineage>
</organism>
<evidence type="ECO:0000313" key="2">
    <source>
        <dbReference type="EMBL" id="MQL86164.1"/>
    </source>
</evidence>
<sequence length="77" mass="8785">MVLGNLTKTQGNQAMHLHLEGNVTTTRNEPASTRPTNNNRQSNNVDRTEHNEQQCTDRRPHTQPMHRTPTTGEQPTR</sequence>
<evidence type="ECO:0000256" key="1">
    <source>
        <dbReference type="SAM" id="MobiDB-lite"/>
    </source>
</evidence>
<feature type="region of interest" description="Disordered" evidence="1">
    <location>
        <begin position="1"/>
        <end position="77"/>
    </location>
</feature>
<keyword evidence="3" id="KW-1185">Reference proteome</keyword>
<comment type="caution">
    <text evidence="2">The sequence shown here is derived from an EMBL/GenBank/DDBJ whole genome shotgun (WGS) entry which is preliminary data.</text>
</comment>
<gene>
    <name evidence="2" type="ORF">Taro_018694</name>
</gene>
<feature type="compositionally biased region" description="Polar residues" evidence="1">
    <location>
        <begin position="1"/>
        <end position="13"/>
    </location>
</feature>
<proteinExistence type="predicted"/>